<dbReference type="STRING" id="698492.A0A0E9NRR4"/>
<dbReference type="GO" id="GO:0016020">
    <property type="term" value="C:membrane"/>
    <property type="evidence" value="ECO:0007669"/>
    <property type="project" value="UniProtKB-SubCell"/>
</dbReference>
<evidence type="ECO:0000256" key="2">
    <source>
        <dbReference type="ARBA" id="ARBA00022448"/>
    </source>
</evidence>
<keyword evidence="5 7" id="KW-0472">Membrane</keyword>
<gene>
    <name evidence="9" type="ORF">G7K_6635-t1</name>
</gene>
<keyword evidence="2" id="KW-0813">Transport</keyword>
<evidence type="ECO:0000256" key="5">
    <source>
        <dbReference type="ARBA" id="ARBA00023136"/>
    </source>
</evidence>
<feature type="transmembrane region" description="Helical" evidence="7">
    <location>
        <begin position="442"/>
        <end position="463"/>
    </location>
</feature>
<dbReference type="EMBL" id="BACD03000074">
    <property type="protein sequence ID" value="GAO52562.1"/>
    <property type="molecule type" value="Genomic_DNA"/>
</dbReference>
<evidence type="ECO:0000313" key="9">
    <source>
        <dbReference type="EMBL" id="GAO52562.1"/>
    </source>
</evidence>
<reference evidence="9 10" key="1">
    <citation type="journal article" date="2011" name="J. Gen. Appl. Microbiol.">
        <title>Draft genome sequencing of the enigmatic yeast Saitoella complicata.</title>
        <authorList>
            <person name="Nishida H."/>
            <person name="Hamamoto M."/>
            <person name="Sugiyama J."/>
        </authorList>
    </citation>
    <scope>NUCLEOTIDE SEQUENCE [LARGE SCALE GENOMIC DNA]</scope>
    <source>
        <strain evidence="9 10">NRRL Y-17804</strain>
    </source>
</reference>
<dbReference type="CDD" id="cd17327">
    <property type="entry name" value="MFS_FEN2_like"/>
    <property type="match status" value="1"/>
</dbReference>
<dbReference type="PROSITE" id="PS50850">
    <property type="entry name" value="MFS"/>
    <property type="match status" value="1"/>
</dbReference>
<evidence type="ECO:0000256" key="6">
    <source>
        <dbReference type="ARBA" id="ARBA00037968"/>
    </source>
</evidence>
<dbReference type="OMA" id="GANIFMW"/>
<evidence type="ECO:0000256" key="7">
    <source>
        <dbReference type="SAM" id="Phobius"/>
    </source>
</evidence>
<dbReference type="Proteomes" id="UP000033140">
    <property type="component" value="Unassembled WGS sequence"/>
</dbReference>
<comment type="subcellular location">
    <subcellularLocation>
        <location evidence="1">Membrane</location>
        <topology evidence="1">Multi-pass membrane protein</topology>
    </subcellularLocation>
</comment>
<dbReference type="SUPFAM" id="SSF103473">
    <property type="entry name" value="MFS general substrate transporter"/>
    <property type="match status" value="1"/>
</dbReference>
<feature type="transmembrane region" description="Helical" evidence="7">
    <location>
        <begin position="183"/>
        <end position="202"/>
    </location>
</feature>
<feature type="transmembrane region" description="Helical" evidence="7">
    <location>
        <begin position="319"/>
        <end position="338"/>
    </location>
</feature>
<feature type="domain" description="Major facilitator superfamily (MFS) profile" evidence="8">
    <location>
        <begin position="55"/>
        <end position="467"/>
    </location>
</feature>
<accession>A0A0E9NRR4</accession>
<organism evidence="9 10">
    <name type="scientific">Saitoella complicata (strain BCRC 22490 / CBS 7301 / JCM 7358 / NBRC 10748 / NRRL Y-17804)</name>
    <dbReference type="NCBI Taxonomy" id="698492"/>
    <lineage>
        <taxon>Eukaryota</taxon>
        <taxon>Fungi</taxon>
        <taxon>Dikarya</taxon>
        <taxon>Ascomycota</taxon>
        <taxon>Taphrinomycotina</taxon>
        <taxon>Taphrinomycotina incertae sedis</taxon>
        <taxon>Saitoella</taxon>
    </lineage>
</organism>
<keyword evidence="3 7" id="KW-0812">Transmembrane</keyword>
<feature type="transmembrane region" description="Helical" evidence="7">
    <location>
        <begin position="283"/>
        <end position="307"/>
    </location>
</feature>
<dbReference type="GO" id="GO:0022857">
    <property type="term" value="F:transmembrane transporter activity"/>
    <property type="evidence" value="ECO:0007669"/>
    <property type="project" value="InterPro"/>
</dbReference>
<comment type="similarity">
    <text evidence="6">Belongs to the major facilitator superfamily. Allantoate permease family.</text>
</comment>
<keyword evidence="4 7" id="KW-1133">Transmembrane helix</keyword>
<dbReference type="Gene3D" id="1.20.1250.20">
    <property type="entry name" value="MFS general substrate transporter like domains"/>
    <property type="match status" value="2"/>
</dbReference>
<comment type="caution">
    <text evidence="9">The sequence shown here is derived from an EMBL/GenBank/DDBJ whole genome shotgun (WGS) entry which is preliminary data.</text>
</comment>
<feature type="transmembrane region" description="Helical" evidence="7">
    <location>
        <begin position="122"/>
        <end position="144"/>
    </location>
</feature>
<reference evidence="9 10" key="3">
    <citation type="journal article" date="2015" name="Genome Announc.">
        <title>Draft Genome Sequence of the Archiascomycetous Yeast Saitoella complicata.</title>
        <authorList>
            <person name="Yamauchi K."/>
            <person name="Kondo S."/>
            <person name="Hamamoto M."/>
            <person name="Takahashi Y."/>
            <person name="Ogura Y."/>
            <person name="Hayashi T."/>
            <person name="Nishida H."/>
        </authorList>
    </citation>
    <scope>NUCLEOTIDE SEQUENCE [LARGE SCALE GENOMIC DNA]</scope>
    <source>
        <strain evidence="9 10">NRRL Y-17804</strain>
    </source>
</reference>
<name>A0A0E9NRR4_SAICN</name>
<keyword evidence="10" id="KW-1185">Reference proteome</keyword>
<sequence length="511" mass="57665">MDKNEVEHLENAQRDPVADYLKNPAIYRVDADDAAFVLITPEAEKALLRKIDRWIIPFLGMSYAWQYVDKTTLSYAALFGIREDTHLKGTEYSWLSALFYFGYMFAEYPTNYFLQRFPVGKYLGVNVVLWGGTLMCLAACHNFITLAVVRVILGAFEACATPSFMLLTGMFYRRREQPVRIGLWYTCNGVAIAFGGLFAYAIGHIHGSLASWRYLFLIIGGITVLWGIILILFLADSPMKAKWLTPEERALAVARLAEENLGVENKEFKMYQLKEAITDPKTYLFFLFALSSNIPNGGLSNFGSLIIKGFGYSTLVTTLLQIPYGTGIALAIVSCVYINDRLLPPNSRCWIMVAYLIPNVAGSLGLYLIPQEHKVPLLICYYLTGFYNATFVVGLSFITGNVAGHTKKVIVQAFLFVGYSVGNIAGPFFYKTSQAPKYTMGIISMLVSYCLEIVVILCLRFVFGRENAKKDRAMRHFEPGTKEAIEQEEDRARMVLNDETDLKNPYFRYVM</sequence>
<evidence type="ECO:0000256" key="1">
    <source>
        <dbReference type="ARBA" id="ARBA00004141"/>
    </source>
</evidence>
<evidence type="ECO:0000256" key="3">
    <source>
        <dbReference type="ARBA" id="ARBA00022692"/>
    </source>
</evidence>
<evidence type="ECO:0000259" key="8">
    <source>
        <dbReference type="PROSITE" id="PS50850"/>
    </source>
</evidence>
<feature type="transmembrane region" description="Helical" evidence="7">
    <location>
        <begin position="350"/>
        <end position="369"/>
    </location>
</feature>
<dbReference type="InterPro" id="IPR011701">
    <property type="entry name" value="MFS"/>
</dbReference>
<evidence type="ECO:0000313" key="10">
    <source>
        <dbReference type="Proteomes" id="UP000033140"/>
    </source>
</evidence>
<proteinExistence type="inferred from homology"/>
<dbReference type="Pfam" id="PF07690">
    <property type="entry name" value="MFS_1"/>
    <property type="match status" value="1"/>
</dbReference>
<feature type="transmembrane region" description="Helical" evidence="7">
    <location>
        <begin position="92"/>
        <end position="110"/>
    </location>
</feature>
<protein>
    <recommendedName>
        <fullName evidence="8">Major facilitator superfamily (MFS) profile domain-containing protein</fullName>
    </recommendedName>
</protein>
<dbReference type="InterPro" id="IPR036259">
    <property type="entry name" value="MFS_trans_sf"/>
</dbReference>
<feature type="transmembrane region" description="Helical" evidence="7">
    <location>
        <begin position="409"/>
        <end position="430"/>
    </location>
</feature>
<feature type="transmembrane region" description="Helical" evidence="7">
    <location>
        <begin position="375"/>
        <end position="397"/>
    </location>
</feature>
<dbReference type="AlphaFoldDB" id="A0A0E9NRR4"/>
<feature type="transmembrane region" description="Helical" evidence="7">
    <location>
        <begin position="214"/>
        <end position="235"/>
    </location>
</feature>
<dbReference type="FunFam" id="1.20.1250.20:FF:000064">
    <property type="entry name" value="MFS allantoate transporter"/>
    <property type="match status" value="1"/>
</dbReference>
<dbReference type="PANTHER" id="PTHR43791:SF97">
    <property type="entry name" value="ALLANTOATE TRANSPORTER, PUTATIVE (AFU_ORTHOLOGUE AFUA_1G14700)-RELATED"/>
    <property type="match status" value="1"/>
</dbReference>
<evidence type="ECO:0000256" key="4">
    <source>
        <dbReference type="ARBA" id="ARBA00022989"/>
    </source>
</evidence>
<dbReference type="InterPro" id="IPR020846">
    <property type="entry name" value="MFS_dom"/>
</dbReference>
<reference evidence="9 10" key="2">
    <citation type="journal article" date="2014" name="J. Gen. Appl. Microbiol.">
        <title>The early diverging ascomycetous budding yeast Saitoella complicata has three histone deacetylases belonging to the Clr6, Hos2, and Rpd3 lineages.</title>
        <authorList>
            <person name="Nishida H."/>
            <person name="Matsumoto T."/>
            <person name="Kondo S."/>
            <person name="Hamamoto M."/>
            <person name="Yoshikawa H."/>
        </authorList>
    </citation>
    <scope>NUCLEOTIDE SEQUENCE [LARGE SCALE GENOMIC DNA]</scope>
    <source>
        <strain evidence="9 10">NRRL Y-17804</strain>
    </source>
</reference>
<dbReference type="PANTHER" id="PTHR43791">
    <property type="entry name" value="PERMEASE-RELATED"/>
    <property type="match status" value="1"/>
</dbReference>